<evidence type="ECO:0000259" key="2">
    <source>
        <dbReference type="Pfam" id="PF05170"/>
    </source>
</evidence>
<gene>
    <name evidence="3" type="ORF">FQP86_04590</name>
</gene>
<dbReference type="GO" id="GO:0090313">
    <property type="term" value="P:regulation of protein targeting to membrane"/>
    <property type="evidence" value="ECO:0007669"/>
    <property type="project" value="TreeGrafter"/>
</dbReference>
<dbReference type="OrthoDB" id="9766390at2"/>
<dbReference type="Pfam" id="PF05170">
    <property type="entry name" value="AsmA"/>
    <property type="match status" value="1"/>
</dbReference>
<evidence type="ECO:0000313" key="3">
    <source>
        <dbReference type="EMBL" id="TVU72926.1"/>
    </source>
</evidence>
<keyword evidence="4" id="KW-1185">Reference proteome</keyword>
<dbReference type="AlphaFoldDB" id="A0A558HUZ3"/>
<feature type="domain" description="AsmA" evidence="2">
    <location>
        <begin position="3"/>
        <end position="670"/>
    </location>
</feature>
<dbReference type="PANTHER" id="PTHR30441">
    <property type="entry name" value="DUF748 DOMAIN-CONTAINING PROTEIN"/>
    <property type="match status" value="1"/>
</dbReference>
<dbReference type="InterPro" id="IPR052894">
    <property type="entry name" value="AsmA-related"/>
</dbReference>
<dbReference type="InterPro" id="IPR007844">
    <property type="entry name" value="AsmA"/>
</dbReference>
<protein>
    <submittedName>
        <fullName evidence="3">AsmA family protein</fullName>
    </submittedName>
</protein>
<evidence type="ECO:0000313" key="4">
    <source>
        <dbReference type="Proteomes" id="UP000319941"/>
    </source>
</evidence>
<reference evidence="3 4" key="1">
    <citation type="submission" date="2019-07" db="EMBL/GenBank/DDBJ databases">
        <title>Diversity of Bacteria from Kongsfjorden, Arctic.</title>
        <authorList>
            <person name="Yu Y."/>
        </authorList>
    </citation>
    <scope>NUCLEOTIDE SEQUENCE [LARGE SCALE GENOMIC DNA]</scope>
    <source>
        <strain evidence="3 4">SM1923</strain>
    </source>
</reference>
<dbReference type="STRING" id="553385.GCA_000591415_03273"/>
<proteinExistence type="predicted"/>
<dbReference type="PANTHER" id="PTHR30441:SF4">
    <property type="entry name" value="PROTEIN ASMA"/>
    <property type="match status" value="1"/>
</dbReference>
<name>A0A558HUZ3_9GAMM</name>
<sequence>MQMKALFRALLAIVGVLALVVVAGVIYVTTFLNPNDLKPRLVQAVKDQAGLELALNGPLDWSFYPRLGVSVEDAEAWLPEQQRDQAPFASFQRAEVGVSFAPLLSGEVEVEGVFLDGLKLALNRDAKGRGNWESLLEHASDAAESGAADKALPPAKSAGIAVADEKAADTTSDDAESVKDGTAGMSVNLDIASIQVTNGQISYQDAASGLDMTLNELSLTSSDVSPSKAFPVKLSFVADGREPKVHSTISLDGEVALDLKEGHHVLTGVSLDTTTNMPALGEKDQKVALDIDTLTLDTAKQLYRAEGAELEATLDQPALGDKALPLKATFGAEADLAAGTANIDDLLLTSGNDLRLSGALKAKDVTSDALSYTGQFKLAPLSPKAWMTRVGMTAPETTKSSALTSLAFSSPLKGDLSQVQLTNLVVALDDTAINGRLGSSFDASKITFDLDVDKINIDDYLPPATEKKTAGLAVVTPAYAAESTAELLPVALLKALGLQGQLDINTLIASGLEMNKVSAKLSGQPGLQKLDSLTANLYSGTLAANARIDSRKAPLAMSFSEKLTNLDIAPFLKALAPEQKEVLRGRLSLNGDYTTSTNQIDSIKRNLNGSGNFEIRNGEVLDVNVSKEMCTTVATLSGKQSEREWKANTPLERAQGSFKVTNGVISNQDLALAIPGITLDGKGQLNLPTDAFDYTMAARFVEGTDVAGCKVNPRLTKLRFPVQCKGSLSGEPGEWCGFDQKGFQTAAAELAKEEAKRKAGDKVSEKLDEKLDEDTRKKIDDKLGEGASDKLKGAIQGLFN</sequence>
<feature type="region of interest" description="Disordered" evidence="1">
    <location>
        <begin position="754"/>
        <end position="783"/>
    </location>
</feature>
<evidence type="ECO:0000256" key="1">
    <source>
        <dbReference type="SAM" id="MobiDB-lite"/>
    </source>
</evidence>
<dbReference type="EMBL" id="VNFH01000002">
    <property type="protein sequence ID" value="TVU72926.1"/>
    <property type="molecule type" value="Genomic_DNA"/>
</dbReference>
<comment type="caution">
    <text evidence="3">The sequence shown here is derived from an EMBL/GenBank/DDBJ whole genome shotgun (WGS) entry which is preliminary data.</text>
</comment>
<accession>A0A558HUZ3</accession>
<organism evidence="3 4">
    <name type="scientific">Cobetia crustatorum</name>
    <dbReference type="NCBI Taxonomy" id="553385"/>
    <lineage>
        <taxon>Bacteria</taxon>
        <taxon>Pseudomonadati</taxon>
        <taxon>Pseudomonadota</taxon>
        <taxon>Gammaproteobacteria</taxon>
        <taxon>Oceanospirillales</taxon>
        <taxon>Halomonadaceae</taxon>
        <taxon>Cobetia</taxon>
    </lineage>
</organism>
<dbReference type="GO" id="GO:0005886">
    <property type="term" value="C:plasma membrane"/>
    <property type="evidence" value="ECO:0007669"/>
    <property type="project" value="TreeGrafter"/>
</dbReference>
<dbReference type="Proteomes" id="UP000319941">
    <property type="component" value="Unassembled WGS sequence"/>
</dbReference>